<dbReference type="Pfam" id="PF18785">
    <property type="entry name" value="Inv-AAD"/>
    <property type="match status" value="1"/>
</dbReference>
<proteinExistence type="predicted"/>
<dbReference type="Proteomes" id="UP000756132">
    <property type="component" value="Chromosome 5"/>
</dbReference>
<evidence type="ECO:0000256" key="1">
    <source>
        <dbReference type="SAM" id="MobiDB-lite"/>
    </source>
</evidence>
<dbReference type="OrthoDB" id="252265at2759"/>
<evidence type="ECO:0000313" key="4">
    <source>
        <dbReference type="Proteomes" id="UP000756132"/>
    </source>
</evidence>
<dbReference type="Gene3D" id="3.40.140.10">
    <property type="entry name" value="Cytidine Deaminase, domain 2"/>
    <property type="match status" value="1"/>
</dbReference>
<dbReference type="PROSITE" id="PS51747">
    <property type="entry name" value="CYT_DCMP_DEAMINASES_2"/>
    <property type="match status" value="1"/>
</dbReference>
<feature type="domain" description="CMP/dCMP-type deaminase" evidence="2">
    <location>
        <begin position="6"/>
        <end position="137"/>
    </location>
</feature>
<dbReference type="KEGG" id="ffu:CLAFUR5_05736"/>
<feature type="region of interest" description="Disordered" evidence="1">
    <location>
        <begin position="169"/>
        <end position="189"/>
    </location>
</feature>
<dbReference type="GO" id="GO:0006139">
    <property type="term" value="P:nucleobase-containing compound metabolic process"/>
    <property type="evidence" value="ECO:0007669"/>
    <property type="project" value="UniProtKB-ARBA"/>
</dbReference>
<dbReference type="RefSeq" id="XP_047762308.1">
    <property type="nucleotide sequence ID" value="XM_047904884.1"/>
</dbReference>
<name>A0A9Q8P9D4_PASFU</name>
<dbReference type="AlphaFoldDB" id="A0A9Q8P9D4"/>
<dbReference type="EMBL" id="CP090167">
    <property type="protein sequence ID" value="UJO17942.1"/>
    <property type="molecule type" value="Genomic_DNA"/>
</dbReference>
<organism evidence="3 4">
    <name type="scientific">Passalora fulva</name>
    <name type="common">Tomato leaf mold</name>
    <name type="synonym">Cladosporium fulvum</name>
    <dbReference type="NCBI Taxonomy" id="5499"/>
    <lineage>
        <taxon>Eukaryota</taxon>
        <taxon>Fungi</taxon>
        <taxon>Dikarya</taxon>
        <taxon>Ascomycota</taxon>
        <taxon>Pezizomycotina</taxon>
        <taxon>Dothideomycetes</taxon>
        <taxon>Dothideomycetidae</taxon>
        <taxon>Mycosphaerellales</taxon>
        <taxon>Mycosphaerellaceae</taxon>
        <taxon>Fulvia</taxon>
    </lineage>
</organism>
<reference evidence="3" key="1">
    <citation type="submission" date="2021-12" db="EMBL/GenBank/DDBJ databases">
        <authorList>
            <person name="Zaccaron A."/>
            <person name="Stergiopoulos I."/>
        </authorList>
    </citation>
    <scope>NUCLEOTIDE SEQUENCE</scope>
    <source>
        <strain evidence="3">Race5_Kim</strain>
    </source>
</reference>
<dbReference type="InterPro" id="IPR002125">
    <property type="entry name" value="CMP_dCMP_dom"/>
</dbReference>
<protein>
    <submittedName>
        <fullName evidence="3">Bifunctional protein RIB2</fullName>
    </submittedName>
</protein>
<dbReference type="InterPro" id="IPR016193">
    <property type="entry name" value="Cytidine_deaminase-like"/>
</dbReference>
<dbReference type="SUPFAM" id="SSF53927">
    <property type="entry name" value="Cytidine deaminase-like"/>
    <property type="match status" value="1"/>
</dbReference>
<keyword evidence="4" id="KW-1185">Reference proteome</keyword>
<reference evidence="3" key="2">
    <citation type="journal article" date="2022" name="Microb. Genom.">
        <title>A chromosome-scale genome assembly of the tomato pathogen Cladosporium fulvum reveals a compartmentalized genome architecture and the presence of a dispensable chromosome.</title>
        <authorList>
            <person name="Zaccaron A.Z."/>
            <person name="Chen L.H."/>
            <person name="Samaras A."/>
            <person name="Stergiopoulos I."/>
        </authorList>
    </citation>
    <scope>NUCLEOTIDE SEQUENCE</scope>
    <source>
        <strain evidence="3">Race5_Kim</strain>
    </source>
</reference>
<accession>A0A9Q8P9D4</accession>
<evidence type="ECO:0000259" key="2">
    <source>
        <dbReference type="PROSITE" id="PS51747"/>
    </source>
</evidence>
<evidence type="ECO:0000313" key="3">
    <source>
        <dbReference type="EMBL" id="UJO17942.1"/>
    </source>
</evidence>
<dbReference type="GO" id="GO:0003824">
    <property type="term" value="F:catalytic activity"/>
    <property type="evidence" value="ECO:0007669"/>
    <property type="project" value="InterPro"/>
</dbReference>
<sequence length="218" mass="23570">MTFDSLNHKQYLQLALDEACKSPPKPTNFCVGAALVSPSRNTRVLVTGYTLECPGNTHAEQSCFIKYAQSNGCGEDDLGDHLPTDTILYTTMEPCNKRSKGHAPCVDRILDLKRSDGSQAIKIVVVGVAEPETFVGVNDGKKKLQDAGIHVVHIPGLEEQILATATAGHTNGKEPAHHKRNESKNDIDNGVVGMNWNLSKVPSNVSKSKWGSGSTYTE</sequence>
<dbReference type="OMA" id="LRQKSWI"/>
<dbReference type="GeneID" id="71985614"/>
<gene>
    <name evidence="3" type="ORF">CLAFUR5_05736</name>
</gene>